<proteinExistence type="predicted"/>
<keyword evidence="1" id="KW-1133">Transmembrane helix</keyword>
<evidence type="ECO:0000256" key="1">
    <source>
        <dbReference type="SAM" id="Phobius"/>
    </source>
</evidence>
<reference evidence="2" key="1">
    <citation type="submission" date="2021-05" db="EMBL/GenBank/DDBJ databases">
        <authorList>
            <person name="Alioto T."/>
            <person name="Alioto T."/>
            <person name="Gomez Garrido J."/>
        </authorList>
    </citation>
    <scope>NUCLEOTIDE SEQUENCE</scope>
</reference>
<dbReference type="EMBL" id="HBUF01170766">
    <property type="protein sequence ID" value="CAG6652271.1"/>
    <property type="molecule type" value="Transcribed_RNA"/>
</dbReference>
<dbReference type="EMBL" id="HBUF01170765">
    <property type="protein sequence ID" value="CAG6652270.1"/>
    <property type="molecule type" value="Transcribed_RNA"/>
</dbReference>
<feature type="transmembrane region" description="Helical" evidence="1">
    <location>
        <begin position="89"/>
        <end position="110"/>
    </location>
</feature>
<protein>
    <submittedName>
        <fullName evidence="2">Uncharacterized protein</fullName>
    </submittedName>
</protein>
<dbReference type="AlphaFoldDB" id="A0A8D8RJ05"/>
<keyword evidence="1" id="KW-0812">Transmembrane</keyword>
<sequence length="166" mass="19159">MVSVRHARVVTIVHSRVLTIGHSRVMSIGHSWVMTIVHSWVMTIGHSWVMSVWHTSLHHLKRPVSIHYTRRSWWTPVHYRYNRNDGRTLLFLVLLAFLLGVLCVYGSVLLHQVGLVRELSWLVRGNGAQGPCRWHVDRLLHGEGDCHGRVFVFLGRHVHGMGRHGH</sequence>
<accession>A0A8D8RJ05</accession>
<keyword evidence="1" id="KW-0472">Membrane</keyword>
<organism evidence="2">
    <name type="scientific">Cacopsylla melanoneura</name>
    <dbReference type="NCBI Taxonomy" id="428564"/>
    <lineage>
        <taxon>Eukaryota</taxon>
        <taxon>Metazoa</taxon>
        <taxon>Ecdysozoa</taxon>
        <taxon>Arthropoda</taxon>
        <taxon>Hexapoda</taxon>
        <taxon>Insecta</taxon>
        <taxon>Pterygota</taxon>
        <taxon>Neoptera</taxon>
        <taxon>Paraneoptera</taxon>
        <taxon>Hemiptera</taxon>
        <taxon>Sternorrhyncha</taxon>
        <taxon>Psylloidea</taxon>
        <taxon>Psyllidae</taxon>
        <taxon>Psyllinae</taxon>
        <taxon>Cacopsylla</taxon>
    </lineage>
</organism>
<name>A0A8D8RJ05_9HEMI</name>
<evidence type="ECO:0000313" key="2">
    <source>
        <dbReference type="EMBL" id="CAG6652269.1"/>
    </source>
</evidence>
<dbReference type="EMBL" id="HBUF01170764">
    <property type="protein sequence ID" value="CAG6652269.1"/>
    <property type="molecule type" value="Transcribed_RNA"/>
</dbReference>